<dbReference type="EMBL" id="KE747827">
    <property type="protein sequence ID" value="RMZ71456.1"/>
    <property type="molecule type" value="Genomic_DNA"/>
</dbReference>
<evidence type="ECO:0000256" key="5">
    <source>
        <dbReference type="ARBA" id="ARBA00023128"/>
    </source>
</evidence>
<dbReference type="Gene3D" id="3.30.200.20">
    <property type="entry name" value="Phosphorylase Kinase, domain 1"/>
    <property type="match status" value="1"/>
</dbReference>
<proteinExistence type="inferred from homology"/>
<reference evidence="7 8" key="1">
    <citation type="journal article" date="2014" name="PLoS ONE">
        <title>De novo Genome Assembly of the Fungal Plant Pathogen Pyrenophora semeniperda.</title>
        <authorList>
            <person name="Soliai M.M."/>
            <person name="Meyer S.E."/>
            <person name="Udall J.A."/>
            <person name="Elzinga D.E."/>
            <person name="Hermansen R.A."/>
            <person name="Bodily P.M."/>
            <person name="Hart A.A."/>
            <person name="Coleman C.E."/>
        </authorList>
    </citation>
    <scope>NUCLEOTIDE SEQUENCE [LARGE SCALE GENOMIC DNA]</scope>
    <source>
        <strain evidence="7 8">CCB06</strain>
        <tissue evidence="7">Mycelium</tissue>
    </source>
</reference>
<evidence type="ECO:0000256" key="6">
    <source>
        <dbReference type="ARBA" id="ARBA00031849"/>
    </source>
</evidence>
<gene>
    <name evidence="7" type="ORF">GMOD_00006567</name>
</gene>
<dbReference type="SUPFAM" id="SSF56112">
    <property type="entry name" value="Protein kinase-like (PK-like)"/>
    <property type="match status" value="1"/>
</dbReference>
<dbReference type="PANTHER" id="PTHR36091:SF1">
    <property type="entry name" value="ALTERED INHERITANCE OF MITOCHONDRIA PROTEIN 9, MITOCHONDRIAL"/>
    <property type="match status" value="1"/>
</dbReference>
<dbReference type="GO" id="GO:0016740">
    <property type="term" value="F:transferase activity"/>
    <property type="evidence" value="ECO:0007669"/>
    <property type="project" value="UniProtKB-KW"/>
</dbReference>
<keyword evidence="4" id="KW-0809">Transit peptide</keyword>
<dbReference type="InterPro" id="IPR051035">
    <property type="entry name" value="Mito_inheritance_9"/>
</dbReference>
<organism evidence="7 8">
    <name type="scientific">Pyrenophora seminiperda CCB06</name>
    <dbReference type="NCBI Taxonomy" id="1302712"/>
    <lineage>
        <taxon>Eukaryota</taxon>
        <taxon>Fungi</taxon>
        <taxon>Dikarya</taxon>
        <taxon>Ascomycota</taxon>
        <taxon>Pezizomycotina</taxon>
        <taxon>Dothideomycetes</taxon>
        <taxon>Pleosporomycetidae</taxon>
        <taxon>Pleosporales</taxon>
        <taxon>Pleosporineae</taxon>
        <taxon>Pleosporaceae</taxon>
        <taxon>Pyrenophora</taxon>
    </lineage>
</organism>
<accession>A0A3M7MAC7</accession>
<dbReference type="GO" id="GO:0005739">
    <property type="term" value="C:mitochondrion"/>
    <property type="evidence" value="ECO:0007669"/>
    <property type="project" value="UniProtKB-SubCell"/>
</dbReference>
<keyword evidence="7" id="KW-0808">Transferase</keyword>
<evidence type="ECO:0000256" key="4">
    <source>
        <dbReference type="ARBA" id="ARBA00022946"/>
    </source>
</evidence>
<evidence type="ECO:0000256" key="3">
    <source>
        <dbReference type="ARBA" id="ARBA00016197"/>
    </source>
</evidence>
<dbReference type="AlphaFoldDB" id="A0A3M7MAC7"/>
<evidence type="ECO:0000313" key="7">
    <source>
        <dbReference type="EMBL" id="RMZ71456.1"/>
    </source>
</evidence>
<protein>
    <recommendedName>
        <fullName evidence="3">Altered inheritance of mitochondria protein 9, mitochondrial</fullName>
    </recommendedName>
    <alternativeName>
        <fullName evidence="6">Found in mitochondrial proteome protein 29</fullName>
    </alternativeName>
</protein>
<evidence type="ECO:0000256" key="1">
    <source>
        <dbReference type="ARBA" id="ARBA00004173"/>
    </source>
</evidence>
<dbReference type="PANTHER" id="PTHR36091">
    <property type="entry name" value="ALTERED INHERITANCE OF MITOCHONDRIA PROTEIN 9, MITOCHONDRIAL"/>
    <property type="match status" value="1"/>
</dbReference>
<dbReference type="Proteomes" id="UP000265663">
    <property type="component" value="Unassembled WGS sequence"/>
</dbReference>
<evidence type="ECO:0000313" key="8">
    <source>
        <dbReference type="Proteomes" id="UP000265663"/>
    </source>
</evidence>
<name>A0A3M7MAC7_9PLEO</name>
<dbReference type="InterPro" id="IPR011009">
    <property type="entry name" value="Kinase-like_dom_sf"/>
</dbReference>
<dbReference type="OrthoDB" id="2906425at2759"/>
<comment type="subcellular location">
    <subcellularLocation>
        <location evidence="1">Mitochondrion</location>
    </subcellularLocation>
</comment>
<comment type="similarity">
    <text evidence="2">Belongs to the AIM9 family.</text>
</comment>
<keyword evidence="5" id="KW-0496">Mitochondrion</keyword>
<evidence type="ECO:0000256" key="2">
    <source>
        <dbReference type="ARBA" id="ARBA00005543"/>
    </source>
</evidence>
<sequence>MNDCGYLAFDVNQLCALAASVGERQSPVHAIEKMEGGNCRALLMHKEDGTEIVAKIPFSIAGPSKYTTASEVAVLRYLHTHTQVPVPKVLAWNDDASNPVGAEYIIMEKAPGVQLQKKWGDMSGQAKLDLVLHLLQLQGEMVKLEWPVSGNLYLRESMADDDKWVALKQEMDPSSLFCIGPSCERAWYTHNKTQSLHSRFNRGPWPTWGSLGTAIVERETILLEQSTVIPSSCTPRGSIDEHVAALKMTKQVMELIDKCAFVTFVARPVLWHTDLHMGNIYVSEEDPSKIVSLIDWQSTTILPMFLQAEHPKFLPISDFYKFGVGNRVEKPPNYDNLDGEKKEFFKDKFTADLLAKFYELKSPDYVPELWLAFSLPSFVSGLFTRCAEVSTQGVITLRDSLIKFVAQWGDMKFESPCPFTFTEDDLQRHEKQLDKYHEYYAFRKVVTEYLQTDDDGWIAPTRDFGDAQEANELMLRDALKNSSKFGMTPEQIRKTWPFPPREGFDLDKLAVEPFGSD</sequence>
<keyword evidence="8" id="KW-1185">Reference proteome</keyword>